<dbReference type="Proteomes" id="UP000799771">
    <property type="component" value="Unassembled WGS sequence"/>
</dbReference>
<keyword evidence="2" id="KW-1185">Reference proteome</keyword>
<dbReference type="RefSeq" id="XP_033524824.1">
    <property type="nucleotide sequence ID" value="XM_033662599.1"/>
</dbReference>
<evidence type="ECO:0000313" key="2">
    <source>
        <dbReference type="Proteomes" id="UP000799771"/>
    </source>
</evidence>
<dbReference type="GeneID" id="54403031"/>
<proteinExistence type="predicted"/>
<protein>
    <submittedName>
        <fullName evidence="1">Uncharacterized protein</fullName>
    </submittedName>
</protein>
<dbReference type="AlphaFoldDB" id="A0A6A6AHQ4"/>
<accession>A0A6A6AHQ4</accession>
<dbReference type="EMBL" id="ML977504">
    <property type="protein sequence ID" value="KAF2130437.1"/>
    <property type="molecule type" value="Genomic_DNA"/>
</dbReference>
<evidence type="ECO:0000313" key="1">
    <source>
        <dbReference type="EMBL" id="KAF2130437.1"/>
    </source>
</evidence>
<sequence length="111" mass="13010">MTLAVFAIAHILASTLIRVCAFYITSCRGSYSWTHKLDRKRAKLLHYISPVQTIQDVIELAMRHQVWMNATFERIDEPTCFSRLSNISQTIQHPRHTHSLSFRNIFQLHSR</sequence>
<gene>
    <name evidence="1" type="ORF">P153DRAFT_217874</name>
</gene>
<name>A0A6A6AHQ4_9PLEO</name>
<organism evidence="1 2">
    <name type="scientific">Dothidotthia symphoricarpi CBS 119687</name>
    <dbReference type="NCBI Taxonomy" id="1392245"/>
    <lineage>
        <taxon>Eukaryota</taxon>
        <taxon>Fungi</taxon>
        <taxon>Dikarya</taxon>
        <taxon>Ascomycota</taxon>
        <taxon>Pezizomycotina</taxon>
        <taxon>Dothideomycetes</taxon>
        <taxon>Pleosporomycetidae</taxon>
        <taxon>Pleosporales</taxon>
        <taxon>Dothidotthiaceae</taxon>
        <taxon>Dothidotthia</taxon>
    </lineage>
</organism>
<reference evidence="1" key="1">
    <citation type="journal article" date="2020" name="Stud. Mycol.">
        <title>101 Dothideomycetes genomes: a test case for predicting lifestyles and emergence of pathogens.</title>
        <authorList>
            <person name="Haridas S."/>
            <person name="Albert R."/>
            <person name="Binder M."/>
            <person name="Bloem J."/>
            <person name="Labutti K."/>
            <person name="Salamov A."/>
            <person name="Andreopoulos B."/>
            <person name="Baker S."/>
            <person name="Barry K."/>
            <person name="Bills G."/>
            <person name="Bluhm B."/>
            <person name="Cannon C."/>
            <person name="Castanera R."/>
            <person name="Culley D."/>
            <person name="Daum C."/>
            <person name="Ezra D."/>
            <person name="Gonzalez J."/>
            <person name="Henrissat B."/>
            <person name="Kuo A."/>
            <person name="Liang C."/>
            <person name="Lipzen A."/>
            <person name="Lutzoni F."/>
            <person name="Magnuson J."/>
            <person name="Mondo S."/>
            <person name="Nolan M."/>
            <person name="Ohm R."/>
            <person name="Pangilinan J."/>
            <person name="Park H.-J."/>
            <person name="Ramirez L."/>
            <person name="Alfaro M."/>
            <person name="Sun H."/>
            <person name="Tritt A."/>
            <person name="Yoshinaga Y."/>
            <person name="Zwiers L.-H."/>
            <person name="Turgeon B."/>
            <person name="Goodwin S."/>
            <person name="Spatafora J."/>
            <person name="Crous P."/>
            <person name="Grigoriev I."/>
        </authorList>
    </citation>
    <scope>NUCLEOTIDE SEQUENCE</scope>
    <source>
        <strain evidence="1">CBS 119687</strain>
    </source>
</reference>